<proteinExistence type="predicted"/>
<dbReference type="AlphaFoldDB" id="A0A922L593"/>
<accession>A0A922L593</accession>
<protein>
    <submittedName>
        <fullName evidence="1">Uncharacterized protein</fullName>
    </submittedName>
</protein>
<name>A0A922L593_DERFA</name>
<evidence type="ECO:0000313" key="2">
    <source>
        <dbReference type="Proteomes" id="UP000790347"/>
    </source>
</evidence>
<gene>
    <name evidence="1" type="ORF">DERF_009008</name>
</gene>
<sequence length="73" mass="8423">MNAINRRLFGRGISNGGKRCGCPVCIRNDSLSVFRLKKRIDQDMDLVLIAEHDVAIKIVYNEQLHYNCHYDSQ</sequence>
<organism evidence="1 2">
    <name type="scientific">Dermatophagoides farinae</name>
    <name type="common">American house dust mite</name>
    <dbReference type="NCBI Taxonomy" id="6954"/>
    <lineage>
        <taxon>Eukaryota</taxon>
        <taxon>Metazoa</taxon>
        <taxon>Ecdysozoa</taxon>
        <taxon>Arthropoda</taxon>
        <taxon>Chelicerata</taxon>
        <taxon>Arachnida</taxon>
        <taxon>Acari</taxon>
        <taxon>Acariformes</taxon>
        <taxon>Sarcoptiformes</taxon>
        <taxon>Astigmata</taxon>
        <taxon>Psoroptidia</taxon>
        <taxon>Analgoidea</taxon>
        <taxon>Pyroglyphidae</taxon>
        <taxon>Dermatophagoidinae</taxon>
        <taxon>Dermatophagoides</taxon>
    </lineage>
</organism>
<dbReference type="Proteomes" id="UP000790347">
    <property type="component" value="Unassembled WGS sequence"/>
</dbReference>
<dbReference type="EMBL" id="ASGP02000004">
    <property type="protein sequence ID" value="KAH9510488.1"/>
    <property type="molecule type" value="Genomic_DNA"/>
</dbReference>
<keyword evidence="2" id="KW-1185">Reference proteome</keyword>
<reference evidence="1" key="1">
    <citation type="submission" date="2013-05" db="EMBL/GenBank/DDBJ databases">
        <authorList>
            <person name="Yim A.K.Y."/>
            <person name="Chan T.F."/>
            <person name="Ji K.M."/>
            <person name="Liu X.Y."/>
            <person name="Zhou J.W."/>
            <person name="Li R.Q."/>
            <person name="Yang K.Y."/>
            <person name="Li J."/>
            <person name="Li M."/>
            <person name="Law P.T.W."/>
            <person name="Wu Y.L."/>
            <person name="Cai Z.L."/>
            <person name="Qin H."/>
            <person name="Bao Y."/>
            <person name="Leung R.K.K."/>
            <person name="Ng P.K.S."/>
            <person name="Zou J."/>
            <person name="Zhong X.J."/>
            <person name="Ran P.X."/>
            <person name="Zhong N.S."/>
            <person name="Liu Z.G."/>
            <person name="Tsui S.K.W."/>
        </authorList>
    </citation>
    <scope>NUCLEOTIDE SEQUENCE</scope>
    <source>
        <strain evidence="1">Derf</strain>
        <tissue evidence="1">Whole organism</tissue>
    </source>
</reference>
<comment type="caution">
    <text evidence="1">The sequence shown here is derived from an EMBL/GenBank/DDBJ whole genome shotgun (WGS) entry which is preliminary data.</text>
</comment>
<evidence type="ECO:0000313" key="1">
    <source>
        <dbReference type="EMBL" id="KAH9510488.1"/>
    </source>
</evidence>
<reference evidence="1" key="2">
    <citation type="journal article" date="2022" name="Res Sq">
        <title>Comparative Genomics Reveals Insights into the Divergent Evolution of Astigmatic Mites and Household Pest Adaptations.</title>
        <authorList>
            <person name="Xiong Q."/>
            <person name="Wan A.T.-Y."/>
            <person name="Liu X.-Y."/>
            <person name="Fung C.S.-H."/>
            <person name="Xiao X."/>
            <person name="Malainual N."/>
            <person name="Hou J."/>
            <person name="Wang L."/>
            <person name="Wang M."/>
            <person name="Yang K."/>
            <person name="Cui Y."/>
            <person name="Leung E."/>
            <person name="Nong W."/>
            <person name="Shin S.-K."/>
            <person name="Au S."/>
            <person name="Jeong K.Y."/>
            <person name="Chew F.T."/>
            <person name="Hui J."/>
            <person name="Leung T.F."/>
            <person name="Tungtrongchitr A."/>
            <person name="Zhong N."/>
            <person name="Liu Z."/>
            <person name="Tsui S."/>
        </authorList>
    </citation>
    <scope>NUCLEOTIDE SEQUENCE</scope>
    <source>
        <strain evidence="1">Derf</strain>
        <tissue evidence="1">Whole organism</tissue>
    </source>
</reference>